<gene>
    <name evidence="4" type="ORF">THII_0910</name>
</gene>
<protein>
    <submittedName>
        <fullName evidence="4">Sporulation related protein</fullName>
    </submittedName>
</protein>
<name>A0A090AII4_9GAMM</name>
<evidence type="ECO:0000259" key="3">
    <source>
        <dbReference type="PROSITE" id="PS51724"/>
    </source>
</evidence>
<feature type="transmembrane region" description="Helical" evidence="2">
    <location>
        <begin position="267"/>
        <end position="286"/>
    </location>
</feature>
<dbReference type="SUPFAM" id="SSF52540">
    <property type="entry name" value="P-loop containing nucleoside triphosphate hydrolases"/>
    <property type="match status" value="1"/>
</dbReference>
<dbReference type="KEGG" id="tig:THII_0910"/>
<dbReference type="AlphaFoldDB" id="A0A090AII4"/>
<keyword evidence="2" id="KW-1133">Transmembrane helix</keyword>
<dbReference type="InterPro" id="IPR052026">
    <property type="entry name" value="ExeA_AAA_ATPase_DNA-bind"/>
</dbReference>
<reference evidence="4 5" key="1">
    <citation type="journal article" date="2014" name="ISME J.">
        <title>Ecophysiology of Thioploca ingrica as revealed by the complete genome sequence supplemented with proteomic evidence.</title>
        <authorList>
            <person name="Kojima H."/>
            <person name="Ogura Y."/>
            <person name="Yamamoto N."/>
            <person name="Togashi T."/>
            <person name="Mori H."/>
            <person name="Watanabe T."/>
            <person name="Nemoto F."/>
            <person name="Kurokawa K."/>
            <person name="Hayashi T."/>
            <person name="Fukui M."/>
        </authorList>
    </citation>
    <scope>NUCLEOTIDE SEQUENCE [LARGE SCALE GENOMIC DNA]</scope>
</reference>
<evidence type="ECO:0000313" key="5">
    <source>
        <dbReference type="Proteomes" id="UP000031623"/>
    </source>
</evidence>
<feature type="compositionally biased region" description="Polar residues" evidence="1">
    <location>
        <begin position="376"/>
        <end position="388"/>
    </location>
</feature>
<keyword evidence="2" id="KW-0472">Membrane</keyword>
<dbReference type="HOGENOM" id="CLU_552829_0_0_6"/>
<feature type="region of interest" description="Disordered" evidence="1">
    <location>
        <begin position="350"/>
        <end position="388"/>
    </location>
</feature>
<keyword evidence="5" id="KW-1185">Reference proteome</keyword>
<dbReference type="GO" id="GO:0016887">
    <property type="term" value="F:ATP hydrolysis activity"/>
    <property type="evidence" value="ECO:0007669"/>
    <property type="project" value="InterPro"/>
</dbReference>
<dbReference type="Gene3D" id="3.40.50.300">
    <property type="entry name" value="P-loop containing nucleotide triphosphate hydrolases"/>
    <property type="match status" value="1"/>
</dbReference>
<dbReference type="Gene3D" id="3.30.70.1070">
    <property type="entry name" value="Sporulation related repeat"/>
    <property type="match status" value="1"/>
</dbReference>
<dbReference type="InterPro" id="IPR027417">
    <property type="entry name" value="P-loop_NTPase"/>
</dbReference>
<dbReference type="PANTHER" id="PTHR35894:SF1">
    <property type="entry name" value="PHOSPHORIBULOKINASE _ URIDINE KINASE FAMILY"/>
    <property type="match status" value="1"/>
</dbReference>
<dbReference type="Pfam" id="PF13401">
    <property type="entry name" value="AAA_22"/>
    <property type="match status" value="1"/>
</dbReference>
<feature type="compositionally biased region" description="Low complexity" evidence="1">
    <location>
        <begin position="360"/>
        <end position="375"/>
    </location>
</feature>
<accession>A0A090AII4</accession>
<dbReference type="PROSITE" id="PS51724">
    <property type="entry name" value="SPOR"/>
    <property type="match status" value="1"/>
</dbReference>
<dbReference type="PANTHER" id="PTHR35894">
    <property type="entry name" value="GENERAL SECRETION PATHWAY PROTEIN A-RELATED"/>
    <property type="match status" value="1"/>
</dbReference>
<dbReference type="InterPro" id="IPR049945">
    <property type="entry name" value="AAA_22"/>
</dbReference>
<dbReference type="GO" id="GO:0042834">
    <property type="term" value="F:peptidoglycan binding"/>
    <property type="evidence" value="ECO:0007669"/>
    <property type="project" value="InterPro"/>
</dbReference>
<dbReference type="OrthoDB" id="6189127at2"/>
<dbReference type="EMBL" id="AP014633">
    <property type="protein sequence ID" value="BAP55207.1"/>
    <property type="molecule type" value="Genomic_DNA"/>
</dbReference>
<evidence type="ECO:0000256" key="1">
    <source>
        <dbReference type="SAM" id="MobiDB-lite"/>
    </source>
</evidence>
<organism evidence="4 5">
    <name type="scientific">Thioploca ingrica</name>
    <dbReference type="NCBI Taxonomy" id="40754"/>
    <lineage>
        <taxon>Bacteria</taxon>
        <taxon>Pseudomonadati</taxon>
        <taxon>Pseudomonadota</taxon>
        <taxon>Gammaproteobacteria</taxon>
        <taxon>Thiotrichales</taxon>
        <taxon>Thiotrichaceae</taxon>
        <taxon>Thioploca</taxon>
    </lineage>
</organism>
<evidence type="ECO:0000313" key="4">
    <source>
        <dbReference type="EMBL" id="BAP55207.1"/>
    </source>
</evidence>
<dbReference type="STRING" id="40754.THII_0910"/>
<dbReference type="Proteomes" id="UP000031623">
    <property type="component" value="Chromosome"/>
</dbReference>
<feature type="domain" description="SPOR" evidence="3">
    <location>
        <begin position="403"/>
        <end position="481"/>
    </location>
</feature>
<dbReference type="InterPro" id="IPR007730">
    <property type="entry name" value="SPOR-like_dom"/>
</dbReference>
<keyword evidence="2" id="KW-0812">Transmembrane</keyword>
<sequence>MLELEAYPSHFDDPFGAKLYRYFLTPELSQRLNLIRHLLQNSEQLLLILAEIGCGKTALLSQLKKISAQQCEHWWVYTLESSPALSPEALIATILAEFHVRQDGKPMSVLQESLRSHIAATRYNGQLPVLLVDDAHMLPLATLKLIVDLAMQGEALTRMRVALLCEPQMTSILATPEFNIVHNTLIHTLDVPPFSKTQVRDYLQFRLQNSQYSHIHPFTSDIIKKISDDTEGVPGEINLVAQQILRQFAEQRPYIPSLTGAWSYSKLVWGIPIILVLLSIAVLIYWQSFKPSKEISPLPAISNSLPTEQPSSNSLFNEVLVNPALPEGETDLPAQIHLPKANSDLATLSPMEEPAEDSLSESVPSEPVESTVLPSANKSPSTPESTPQWLDENHIKGEDWLRHQNPNAYTLQVLGAHDQETLKKFLAQHPLADVAMFKTTYRNKNWYVLVHGLYPNRSEALAALENLPASLRQNTQPWARTLTSIQKLINSPSAEGN</sequence>
<evidence type="ECO:0000256" key="2">
    <source>
        <dbReference type="SAM" id="Phobius"/>
    </source>
</evidence>
<proteinExistence type="predicted"/>
<dbReference type="Pfam" id="PF05036">
    <property type="entry name" value="SPOR"/>
    <property type="match status" value="1"/>
</dbReference>
<dbReference type="InterPro" id="IPR036680">
    <property type="entry name" value="SPOR-like_sf"/>
</dbReference>